<sequence length="319" mass="36490">MTVRRKLGEATTVHERNVESAIERVPPWRGREASYTPLVGGLMNQNWLVEIAGDPRRYFIKVPGEGSEMFIDRVAANEAARNAHAMGIAPEVIFFDARDGLEVSEFLEGYRACTNGDFGESAIQSDVLSLYRRLHAGPKLSLTKTIFDMIEEHVEQGRELGSHFPHDMSWIMHRYGQAKAAFMASGLDLVPCFNDPMPGNFLVGAELGASPKPMKLIDYEFASNNERSYELGVLFAEMFFDEQLTEGLIEQYLGAVRPEMVARVIVNRALADIKWASWAVVNRKLKDWDFDYQKYGVWKYMRARDVMYDPRWESWLRMV</sequence>
<dbReference type="InterPro" id="IPR011009">
    <property type="entry name" value="Kinase-like_dom_sf"/>
</dbReference>
<dbReference type="PANTHER" id="PTHR22603">
    <property type="entry name" value="CHOLINE/ETHANOALAMINE KINASE"/>
    <property type="match status" value="1"/>
</dbReference>
<name>A0A1H2AJ13_9BRAD</name>
<dbReference type="AlphaFoldDB" id="A0A1H2AJ13"/>
<dbReference type="CDD" id="cd05151">
    <property type="entry name" value="ChoK-like"/>
    <property type="match status" value="1"/>
</dbReference>
<proteinExistence type="predicted"/>
<protein>
    <submittedName>
        <fullName evidence="1">Thiamine kinase</fullName>
    </submittedName>
</protein>
<dbReference type="RefSeq" id="WP_146689992.1">
    <property type="nucleotide sequence ID" value="NZ_LT629750.1"/>
</dbReference>
<evidence type="ECO:0000313" key="1">
    <source>
        <dbReference type="EMBL" id="SDT45817.1"/>
    </source>
</evidence>
<dbReference type="PANTHER" id="PTHR22603:SF66">
    <property type="entry name" value="ETHANOLAMINE KINASE"/>
    <property type="match status" value="1"/>
</dbReference>
<dbReference type="Proteomes" id="UP000243904">
    <property type="component" value="Chromosome I"/>
</dbReference>
<dbReference type="GO" id="GO:0006646">
    <property type="term" value="P:phosphatidylethanolamine biosynthetic process"/>
    <property type="evidence" value="ECO:0007669"/>
    <property type="project" value="TreeGrafter"/>
</dbReference>
<dbReference type="GO" id="GO:0005737">
    <property type="term" value="C:cytoplasm"/>
    <property type="evidence" value="ECO:0007669"/>
    <property type="project" value="TreeGrafter"/>
</dbReference>
<reference evidence="2" key="1">
    <citation type="submission" date="2016-10" db="EMBL/GenBank/DDBJ databases">
        <authorList>
            <person name="Varghese N."/>
            <person name="Submissions S."/>
        </authorList>
    </citation>
    <scope>NUCLEOTIDE SEQUENCE [LARGE SCALE GENOMIC DNA]</scope>
    <source>
        <strain evidence="2">GAS369</strain>
    </source>
</reference>
<organism evidence="1 2">
    <name type="scientific">Bradyrhizobium canariense</name>
    <dbReference type="NCBI Taxonomy" id="255045"/>
    <lineage>
        <taxon>Bacteria</taxon>
        <taxon>Pseudomonadati</taxon>
        <taxon>Pseudomonadota</taxon>
        <taxon>Alphaproteobacteria</taxon>
        <taxon>Hyphomicrobiales</taxon>
        <taxon>Nitrobacteraceae</taxon>
        <taxon>Bradyrhizobium</taxon>
    </lineage>
</organism>
<keyword evidence="1" id="KW-0808">Transferase</keyword>
<dbReference type="Gene3D" id="3.90.1200.10">
    <property type="match status" value="1"/>
</dbReference>
<evidence type="ECO:0000313" key="2">
    <source>
        <dbReference type="Proteomes" id="UP000243904"/>
    </source>
</evidence>
<dbReference type="Pfam" id="PF01633">
    <property type="entry name" value="Choline_kinase"/>
    <property type="match status" value="1"/>
</dbReference>
<dbReference type="Gene3D" id="3.30.200.20">
    <property type="entry name" value="Phosphorylase Kinase, domain 1"/>
    <property type="match status" value="1"/>
</dbReference>
<accession>A0A1H2AJ13</accession>
<dbReference type="GO" id="GO:0004305">
    <property type="term" value="F:ethanolamine kinase activity"/>
    <property type="evidence" value="ECO:0007669"/>
    <property type="project" value="TreeGrafter"/>
</dbReference>
<dbReference type="SUPFAM" id="SSF56112">
    <property type="entry name" value="Protein kinase-like (PK-like)"/>
    <property type="match status" value="1"/>
</dbReference>
<keyword evidence="1" id="KW-0418">Kinase</keyword>
<keyword evidence="2" id="KW-1185">Reference proteome</keyword>
<dbReference type="EMBL" id="LT629750">
    <property type="protein sequence ID" value="SDT45817.1"/>
    <property type="molecule type" value="Genomic_DNA"/>
</dbReference>
<gene>
    <name evidence="1" type="ORF">SAMN05444158_6195</name>
</gene>